<evidence type="ECO:0000256" key="8">
    <source>
        <dbReference type="ARBA" id="ARBA00049299"/>
    </source>
</evidence>
<dbReference type="GO" id="GO:0005524">
    <property type="term" value="F:ATP binding"/>
    <property type="evidence" value="ECO:0007669"/>
    <property type="project" value="UniProtKB-UniRule"/>
</dbReference>
<organism evidence="12 13">
    <name type="scientific">Glomus cerebriforme</name>
    <dbReference type="NCBI Taxonomy" id="658196"/>
    <lineage>
        <taxon>Eukaryota</taxon>
        <taxon>Fungi</taxon>
        <taxon>Fungi incertae sedis</taxon>
        <taxon>Mucoromycota</taxon>
        <taxon>Glomeromycotina</taxon>
        <taxon>Glomeromycetes</taxon>
        <taxon>Glomerales</taxon>
        <taxon>Glomeraceae</taxon>
        <taxon>Glomus</taxon>
    </lineage>
</organism>
<dbReference type="OrthoDB" id="10261027at2759"/>
<feature type="binding site" evidence="10">
    <location>
        <position position="77"/>
    </location>
    <ligand>
        <name>ATP</name>
        <dbReference type="ChEBI" id="CHEBI:30616"/>
    </ligand>
</feature>
<evidence type="ECO:0000256" key="6">
    <source>
        <dbReference type="ARBA" id="ARBA00038999"/>
    </source>
</evidence>
<dbReference type="EMBL" id="QKYT01000493">
    <property type="protein sequence ID" value="RIA84425.1"/>
    <property type="molecule type" value="Genomic_DNA"/>
</dbReference>
<dbReference type="InterPro" id="IPR011009">
    <property type="entry name" value="Kinase-like_dom_sf"/>
</dbReference>
<dbReference type="InterPro" id="IPR000719">
    <property type="entry name" value="Prot_kinase_dom"/>
</dbReference>
<dbReference type="EC" id="2.7.12.2" evidence="6"/>
<evidence type="ECO:0000256" key="1">
    <source>
        <dbReference type="ARBA" id="ARBA00022679"/>
    </source>
</evidence>
<dbReference type="Proteomes" id="UP000265703">
    <property type="component" value="Unassembled WGS sequence"/>
</dbReference>
<dbReference type="SUPFAM" id="SSF56112">
    <property type="entry name" value="Protein kinase-like (PK-like)"/>
    <property type="match status" value="1"/>
</dbReference>
<dbReference type="Gene3D" id="3.30.200.20">
    <property type="entry name" value="Phosphorylase Kinase, domain 1"/>
    <property type="match status" value="1"/>
</dbReference>
<accession>A0A397SJX7</accession>
<keyword evidence="13" id="KW-1185">Reference proteome</keyword>
<dbReference type="InterPro" id="IPR017441">
    <property type="entry name" value="Protein_kinase_ATP_BS"/>
</dbReference>
<evidence type="ECO:0000256" key="2">
    <source>
        <dbReference type="ARBA" id="ARBA00022741"/>
    </source>
</evidence>
<proteinExistence type="inferred from homology"/>
<dbReference type="PANTHER" id="PTHR48013:SF9">
    <property type="entry name" value="DUAL SPECIFICITY MITOGEN-ACTIVATED PROTEIN KINASE KINASE 5"/>
    <property type="match status" value="1"/>
</dbReference>
<dbReference type="PROSITE" id="PS50011">
    <property type="entry name" value="PROTEIN_KINASE_DOM"/>
    <property type="match status" value="1"/>
</dbReference>
<feature type="domain" description="Protein kinase" evidence="11">
    <location>
        <begin position="39"/>
        <end position="107"/>
    </location>
</feature>
<dbReference type="GO" id="GO:0004708">
    <property type="term" value="F:MAP kinase kinase activity"/>
    <property type="evidence" value="ECO:0007669"/>
    <property type="project" value="UniProtKB-EC"/>
</dbReference>
<dbReference type="PANTHER" id="PTHR48013">
    <property type="entry name" value="DUAL SPECIFICITY MITOGEN-ACTIVATED PROTEIN KINASE KINASE 5-RELATED"/>
    <property type="match status" value="1"/>
</dbReference>
<comment type="caution">
    <text evidence="12">The sequence shown here is derived from an EMBL/GenBank/DDBJ whole genome shotgun (WGS) entry which is preliminary data.</text>
</comment>
<evidence type="ECO:0000259" key="11">
    <source>
        <dbReference type="PROSITE" id="PS50011"/>
    </source>
</evidence>
<keyword evidence="2 10" id="KW-0547">Nucleotide-binding</keyword>
<keyword evidence="3" id="KW-0418">Kinase</keyword>
<comment type="catalytic activity">
    <reaction evidence="7">
        <text>L-seryl-[protein] + ATP = O-phospho-L-seryl-[protein] + ADP + H(+)</text>
        <dbReference type="Rhea" id="RHEA:17989"/>
        <dbReference type="Rhea" id="RHEA-COMP:9863"/>
        <dbReference type="Rhea" id="RHEA-COMP:11604"/>
        <dbReference type="ChEBI" id="CHEBI:15378"/>
        <dbReference type="ChEBI" id="CHEBI:29999"/>
        <dbReference type="ChEBI" id="CHEBI:30616"/>
        <dbReference type="ChEBI" id="CHEBI:83421"/>
        <dbReference type="ChEBI" id="CHEBI:456216"/>
        <dbReference type="EC" id="2.7.12.2"/>
    </reaction>
</comment>
<evidence type="ECO:0000256" key="7">
    <source>
        <dbReference type="ARBA" id="ARBA00049014"/>
    </source>
</evidence>
<sequence>MESNSNINNINKDKSIDPVQWIEGGILNHYIEYHDYDNFQNMENIGSGAFGDVYKTNYKDSNTTVALKSFKGQCIMKEIVNELQLLKVVHFHENIIKFFGITKRKGK</sequence>
<protein>
    <recommendedName>
        <fullName evidence="6">mitogen-activated protein kinase kinase</fullName>
        <ecNumber evidence="6">2.7.12.2</ecNumber>
    </recommendedName>
</protein>
<keyword evidence="1" id="KW-0808">Transferase</keyword>
<dbReference type="AlphaFoldDB" id="A0A397SJX7"/>
<reference evidence="12 13" key="1">
    <citation type="submission" date="2018-06" db="EMBL/GenBank/DDBJ databases">
        <title>Comparative genomics reveals the genomic features of Rhizophagus irregularis, R. cerebriforme, R. diaphanum and Gigaspora rosea, and their symbiotic lifestyle signature.</title>
        <authorList>
            <person name="Morin E."/>
            <person name="San Clemente H."/>
            <person name="Chen E.C.H."/>
            <person name="De La Providencia I."/>
            <person name="Hainaut M."/>
            <person name="Kuo A."/>
            <person name="Kohler A."/>
            <person name="Murat C."/>
            <person name="Tang N."/>
            <person name="Roy S."/>
            <person name="Loubradou J."/>
            <person name="Henrissat B."/>
            <person name="Grigoriev I.V."/>
            <person name="Corradi N."/>
            <person name="Roux C."/>
            <person name="Martin F.M."/>
        </authorList>
    </citation>
    <scope>NUCLEOTIDE SEQUENCE [LARGE SCALE GENOMIC DNA]</scope>
    <source>
        <strain evidence="12 13">DAOM 227022</strain>
    </source>
</reference>
<evidence type="ECO:0000313" key="13">
    <source>
        <dbReference type="Proteomes" id="UP000265703"/>
    </source>
</evidence>
<comment type="similarity">
    <text evidence="5">Belongs to the protein kinase superfamily. STE Ser/Thr protein kinase family. MAP kinase kinase subfamily.</text>
</comment>
<evidence type="ECO:0000313" key="12">
    <source>
        <dbReference type="EMBL" id="RIA84425.1"/>
    </source>
</evidence>
<evidence type="ECO:0000256" key="4">
    <source>
        <dbReference type="ARBA" id="ARBA00022840"/>
    </source>
</evidence>
<comment type="catalytic activity">
    <reaction evidence="9">
        <text>L-tyrosyl-[protein] + ATP = O-phospho-L-tyrosyl-[protein] + ADP + H(+)</text>
        <dbReference type="Rhea" id="RHEA:10596"/>
        <dbReference type="Rhea" id="RHEA-COMP:10136"/>
        <dbReference type="Rhea" id="RHEA-COMP:20101"/>
        <dbReference type="ChEBI" id="CHEBI:15378"/>
        <dbReference type="ChEBI" id="CHEBI:30616"/>
        <dbReference type="ChEBI" id="CHEBI:46858"/>
        <dbReference type="ChEBI" id="CHEBI:61978"/>
        <dbReference type="ChEBI" id="CHEBI:456216"/>
        <dbReference type="EC" id="2.7.12.2"/>
    </reaction>
</comment>
<evidence type="ECO:0000256" key="3">
    <source>
        <dbReference type="ARBA" id="ARBA00022777"/>
    </source>
</evidence>
<dbReference type="PROSITE" id="PS00107">
    <property type="entry name" value="PROTEIN_KINASE_ATP"/>
    <property type="match status" value="1"/>
</dbReference>
<evidence type="ECO:0000256" key="5">
    <source>
        <dbReference type="ARBA" id="ARBA00038035"/>
    </source>
</evidence>
<gene>
    <name evidence="12" type="ORF">C1645_415452</name>
</gene>
<keyword evidence="4 10" id="KW-0067">ATP-binding</keyword>
<evidence type="ECO:0000256" key="10">
    <source>
        <dbReference type="PROSITE-ProRule" id="PRU10141"/>
    </source>
</evidence>
<name>A0A397SJX7_9GLOM</name>
<evidence type="ECO:0000256" key="9">
    <source>
        <dbReference type="ARBA" id="ARBA00051693"/>
    </source>
</evidence>
<dbReference type="Pfam" id="PF00069">
    <property type="entry name" value="Pkinase"/>
    <property type="match status" value="1"/>
</dbReference>
<comment type="catalytic activity">
    <reaction evidence="8">
        <text>L-threonyl-[protein] + ATP = O-phospho-L-threonyl-[protein] + ADP + H(+)</text>
        <dbReference type="Rhea" id="RHEA:46608"/>
        <dbReference type="Rhea" id="RHEA-COMP:11060"/>
        <dbReference type="Rhea" id="RHEA-COMP:11605"/>
        <dbReference type="ChEBI" id="CHEBI:15378"/>
        <dbReference type="ChEBI" id="CHEBI:30013"/>
        <dbReference type="ChEBI" id="CHEBI:30616"/>
        <dbReference type="ChEBI" id="CHEBI:61977"/>
        <dbReference type="ChEBI" id="CHEBI:456216"/>
        <dbReference type="EC" id="2.7.12.2"/>
    </reaction>
</comment>